<proteinExistence type="predicted"/>
<name>A0ACC2SNI1_9FUNG</name>
<keyword evidence="2" id="KW-1185">Reference proteome</keyword>
<comment type="caution">
    <text evidence="1">The sequence shown here is derived from an EMBL/GenBank/DDBJ whole genome shotgun (WGS) entry which is preliminary data.</text>
</comment>
<reference evidence="1" key="1">
    <citation type="submission" date="2022-04" db="EMBL/GenBank/DDBJ databases">
        <title>Genome of the entomopathogenic fungus Entomophthora muscae.</title>
        <authorList>
            <person name="Elya C."/>
            <person name="Lovett B.R."/>
            <person name="Lee E."/>
            <person name="Macias A.M."/>
            <person name="Hajek A.E."/>
            <person name="De Bivort B.L."/>
            <person name="Kasson M.T."/>
            <person name="De Fine Licht H.H."/>
            <person name="Stajich J.E."/>
        </authorList>
    </citation>
    <scope>NUCLEOTIDE SEQUENCE</scope>
    <source>
        <strain evidence="1">Berkeley</strain>
    </source>
</reference>
<dbReference type="Proteomes" id="UP001165960">
    <property type="component" value="Unassembled WGS sequence"/>
</dbReference>
<organism evidence="1 2">
    <name type="scientific">Entomophthora muscae</name>
    <dbReference type="NCBI Taxonomy" id="34485"/>
    <lineage>
        <taxon>Eukaryota</taxon>
        <taxon>Fungi</taxon>
        <taxon>Fungi incertae sedis</taxon>
        <taxon>Zoopagomycota</taxon>
        <taxon>Entomophthoromycotina</taxon>
        <taxon>Entomophthoromycetes</taxon>
        <taxon>Entomophthorales</taxon>
        <taxon>Entomophthoraceae</taxon>
        <taxon>Entomophthora</taxon>
    </lineage>
</organism>
<accession>A0ACC2SNI1</accession>
<gene>
    <name evidence="1" type="ORF">DSO57_1035157</name>
</gene>
<sequence>MAFQAHDMQTLNAVLKQNNSVAILFNDGSIIMNFAMEPEFDLMSTQSNDIFFVKVNLEEVPEAQELATQNGLATVNLYEQGSLIQSIPGYNLELIKGALLGNVV</sequence>
<evidence type="ECO:0000313" key="2">
    <source>
        <dbReference type="Proteomes" id="UP001165960"/>
    </source>
</evidence>
<dbReference type="EMBL" id="QTSX02004565">
    <property type="protein sequence ID" value="KAJ9063984.1"/>
    <property type="molecule type" value="Genomic_DNA"/>
</dbReference>
<evidence type="ECO:0000313" key="1">
    <source>
        <dbReference type="EMBL" id="KAJ9063984.1"/>
    </source>
</evidence>
<protein>
    <submittedName>
        <fullName evidence="1">Uncharacterized protein</fullName>
    </submittedName>
</protein>